<protein>
    <submittedName>
        <fullName evidence="7">Fucose permease</fullName>
    </submittedName>
</protein>
<feature type="transmembrane region" description="Helical" evidence="5">
    <location>
        <begin position="20"/>
        <end position="40"/>
    </location>
</feature>
<evidence type="ECO:0000256" key="4">
    <source>
        <dbReference type="ARBA" id="ARBA00023136"/>
    </source>
</evidence>
<feature type="transmembrane region" description="Helical" evidence="5">
    <location>
        <begin position="217"/>
        <end position="234"/>
    </location>
</feature>
<evidence type="ECO:0000256" key="2">
    <source>
        <dbReference type="ARBA" id="ARBA00022692"/>
    </source>
</evidence>
<feature type="transmembrane region" description="Helical" evidence="5">
    <location>
        <begin position="283"/>
        <end position="303"/>
    </location>
</feature>
<dbReference type="InterPro" id="IPR051788">
    <property type="entry name" value="MFS_Transporter"/>
</dbReference>
<dbReference type="CDD" id="cd17393">
    <property type="entry name" value="MFS_MosC_like"/>
    <property type="match status" value="1"/>
</dbReference>
<dbReference type="Pfam" id="PF07690">
    <property type="entry name" value="MFS_1"/>
    <property type="match status" value="1"/>
</dbReference>
<comment type="caution">
    <text evidence="7">The sequence shown here is derived from an EMBL/GenBank/DDBJ whole genome shotgun (WGS) entry which is preliminary data.</text>
</comment>
<feature type="transmembrane region" description="Helical" evidence="5">
    <location>
        <begin position="103"/>
        <end position="123"/>
    </location>
</feature>
<feature type="transmembrane region" description="Helical" evidence="5">
    <location>
        <begin position="368"/>
        <end position="389"/>
    </location>
</feature>
<dbReference type="OrthoDB" id="151222at2"/>
<keyword evidence="8" id="KW-1185">Reference proteome</keyword>
<dbReference type="InterPro" id="IPR011701">
    <property type="entry name" value="MFS"/>
</dbReference>
<dbReference type="PANTHER" id="PTHR23514:SF13">
    <property type="entry name" value="INNER MEMBRANE PROTEIN YBJJ"/>
    <property type="match status" value="1"/>
</dbReference>
<dbReference type="InterPro" id="IPR020846">
    <property type="entry name" value="MFS_dom"/>
</dbReference>
<dbReference type="AlphaFoldDB" id="A0A542TI91"/>
<feature type="domain" description="Major facilitator superfamily (MFS) profile" evidence="6">
    <location>
        <begin position="15"/>
        <end position="394"/>
    </location>
</feature>
<reference evidence="7 8" key="1">
    <citation type="submission" date="2019-06" db="EMBL/GenBank/DDBJ databases">
        <title>Sequencing the genomes of 1000 actinobacteria strains.</title>
        <authorList>
            <person name="Klenk H.-P."/>
        </authorList>
    </citation>
    <scope>NUCLEOTIDE SEQUENCE [LARGE SCALE GENOMIC DNA]</scope>
    <source>
        <strain evidence="7 8">DSM 41929</strain>
    </source>
</reference>
<feature type="transmembrane region" description="Helical" evidence="5">
    <location>
        <begin position="254"/>
        <end position="271"/>
    </location>
</feature>
<evidence type="ECO:0000256" key="3">
    <source>
        <dbReference type="ARBA" id="ARBA00022989"/>
    </source>
</evidence>
<feature type="transmembrane region" description="Helical" evidence="5">
    <location>
        <begin position="46"/>
        <end position="64"/>
    </location>
</feature>
<dbReference type="PROSITE" id="PS50850">
    <property type="entry name" value="MFS"/>
    <property type="match status" value="1"/>
</dbReference>
<feature type="transmembrane region" description="Helical" evidence="5">
    <location>
        <begin position="144"/>
        <end position="165"/>
    </location>
</feature>
<feature type="transmembrane region" description="Helical" evidence="5">
    <location>
        <begin position="341"/>
        <end position="362"/>
    </location>
</feature>
<dbReference type="GO" id="GO:0005886">
    <property type="term" value="C:plasma membrane"/>
    <property type="evidence" value="ECO:0007669"/>
    <property type="project" value="UniProtKB-SubCell"/>
</dbReference>
<organism evidence="7 8">
    <name type="scientific">Streptomyces puniciscabiei</name>
    <dbReference type="NCBI Taxonomy" id="164348"/>
    <lineage>
        <taxon>Bacteria</taxon>
        <taxon>Bacillati</taxon>
        <taxon>Actinomycetota</taxon>
        <taxon>Actinomycetes</taxon>
        <taxon>Kitasatosporales</taxon>
        <taxon>Streptomycetaceae</taxon>
        <taxon>Streptomyces</taxon>
    </lineage>
</organism>
<comment type="subcellular location">
    <subcellularLocation>
        <location evidence="1">Cell membrane</location>
        <topology evidence="1">Multi-pass membrane protein</topology>
    </subcellularLocation>
</comment>
<dbReference type="Gene3D" id="1.20.1250.20">
    <property type="entry name" value="MFS general substrate transporter like domains"/>
    <property type="match status" value="2"/>
</dbReference>
<accession>A0A542TI91</accession>
<keyword evidence="2 5" id="KW-0812">Transmembrane</keyword>
<proteinExistence type="predicted"/>
<dbReference type="InterPro" id="IPR036259">
    <property type="entry name" value="MFS_trans_sf"/>
</dbReference>
<gene>
    <name evidence="7" type="ORF">FB563_6663</name>
</gene>
<dbReference type="SUPFAM" id="SSF103473">
    <property type="entry name" value="MFS general substrate transporter"/>
    <property type="match status" value="1"/>
</dbReference>
<name>A0A542TI91_9ACTN</name>
<evidence type="ECO:0000313" key="8">
    <source>
        <dbReference type="Proteomes" id="UP000318103"/>
    </source>
</evidence>
<dbReference type="GO" id="GO:0022857">
    <property type="term" value="F:transmembrane transporter activity"/>
    <property type="evidence" value="ECO:0007669"/>
    <property type="project" value="InterPro"/>
</dbReference>
<feature type="transmembrane region" description="Helical" evidence="5">
    <location>
        <begin position="171"/>
        <end position="196"/>
    </location>
</feature>
<dbReference type="Proteomes" id="UP000318103">
    <property type="component" value="Unassembled WGS sequence"/>
</dbReference>
<keyword evidence="3 5" id="KW-1133">Transmembrane helix</keyword>
<evidence type="ECO:0000256" key="1">
    <source>
        <dbReference type="ARBA" id="ARBA00004651"/>
    </source>
</evidence>
<feature type="transmembrane region" description="Helical" evidence="5">
    <location>
        <begin position="309"/>
        <end position="329"/>
    </location>
</feature>
<evidence type="ECO:0000259" key="6">
    <source>
        <dbReference type="PROSITE" id="PS50850"/>
    </source>
</evidence>
<evidence type="ECO:0000256" key="5">
    <source>
        <dbReference type="SAM" id="Phobius"/>
    </source>
</evidence>
<evidence type="ECO:0000313" key="7">
    <source>
        <dbReference type="EMBL" id="TQK86520.1"/>
    </source>
</evidence>
<dbReference type="EMBL" id="VFNX01000002">
    <property type="protein sequence ID" value="TQK86520.1"/>
    <property type="molecule type" value="Genomic_DNA"/>
</dbReference>
<sequence>MFVTVAIMNHSLRAARVATFVYFILCGTTMGTWVVHIPAIEERVGISHSTLGGLLVLLGVGAFIGMQAAGRLTDRLGARIVVPATGVLCSAALALPGLPRDPWTLAGALLVFGFCNGCLDVSMNAHAVHVEKAYGRPVMSAFHATFSVGGVLASLGGAATVTAGLSPAAGMAATGALGIAIALAAAGALLPAASTAADADAAEEAPAAERRETSGRIWLLAALALMVMLCEGAANDWSALHLKDILGAPASTAAFAYGTFAATMTLGRLLADRLVARFGPTAILRHGAATAAGGITIVALSPWTGTAFVGWALFGLGLSGCVPQLFSAAGHADPSAAGANVSRVAGLGYVGMLAGPAVIGWLTHLVALNHAFLLLTLLCAVTTMAAGILRTGGVRMRETTASSR</sequence>
<dbReference type="PANTHER" id="PTHR23514">
    <property type="entry name" value="BYPASS OF STOP CODON PROTEIN 6"/>
    <property type="match status" value="1"/>
</dbReference>
<feature type="transmembrane region" description="Helical" evidence="5">
    <location>
        <begin position="76"/>
        <end position="97"/>
    </location>
</feature>
<keyword evidence="4 5" id="KW-0472">Membrane</keyword>